<evidence type="ECO:0000313" key="2">
    <source>
        <dbReference type="EMBL" id="MEB3074864.1"/>
    </source>
</evidence>
<name>A0ABU5Z7E7_9FLAO</name>
<dbReference type="Proteomes" id="UP001311730">
    <property type="component" value="Unassembled WGS sequence"/>
</dbReference>
<feature type="domain" description="DUF2963" evidence="1">
    <location>
        <begin position="112"/>
        <end position="161"/>
    </location>
</feature>
<comment type="caution">
    <text evidence="2">The sequence shown here is derived from an EMBL/GenBank/DDBJ whole genome shotgun (WGS) entry which is preliminary data.</text>
</comment>
<gene>
    <name evidence="2" type="ORF">VJJ08_06050</name>
</gene>
<evidence type="ECO:0000313" key="3">
    <source>
        <dbReference type="Proteomes" id="UP001311730"/>
    </source>
</evidence>
<evidence type="ECO:0000259" key="1">
    <source>
        <dbReference type="Pfam" id="PF11178"/>
    </source>
</evidence>
<dbReference type="Gene3D" id="2.180.10.10">
    <property type="entry name" value="RHS repeat-associated core"/>
    <property type="match status" value="1"/>
</dbReference>
<accession>A0ABU5Z7E7</accession>
<protein>
    <submittedName>
        <fullName evidence="2">DUF2963 domain-containing protein</fullName>
    </submittedName>
</protein>
<dbReference type="Pfam" id="PF11178">
    <property type="entry name" value="DUF2963"/>
    <property type="match status" value="1"/>
</dbReference>
<proteinExistence type="predicted"/>
<dbReference type="InterPro" id="IPR021348">
    <property type="entry name" value="DUF2963"/>
</dbReference>
<dbReference type="RefSeq" id="WP_323983174.1">
    <property type="nucleotide sequence ID" value="NZ_JAYKBW010000006.1"/>
</dbReference>
<keyword evidence="3" id="KW-1185">Reference proteome</keyword>
<dbReference type="EMBL" id="JAYKBW010000006">
    <property type="protein sequence ID" value="MEB3074864.1"/>
    <property type="molecule type" value="Genomic_DNA"/>
</dbReference>
<sequence>MKKIILLTSLLLQIACGQSSQQGSGKQTEDLREYELKGNVKSLEYATYEAIDKSGEIIADKESTYLGVTKILFDKNGNKTEWNNNRKIPTGIMSDKLIYIYDGDKLIKEEYYDSDNKKVLYTYEYDKEGYKSKKIKIMDNGETIDKVIYEYNSKGKLIKETEDISDLSPDPMVSTYKYDEKGNLIEYSSFSDYSGAFIKYKYNEKNQLIEVKKPLIEEGEYTEYLIYDNNDNLIEKRHTNTGYYEDWKEAHERYELDKRGNWIKKIRFEDNRPKEITLRTIEYY</sequence>
<organism evidence="2 3">
    <name type="scientific">Capnocytophaga gingivalis</name>
    <dbReference type="NCBI Taxonomy" id="1017"/>
    <lineage>
        <taxon>Bacteria</taxon>
        <taxon>Pseudomonadati</taxon>
        <taxon>Bacteroidota</taxon>
        <taxon>Flavobacteriia</taxon>
        <taxon>Flavobacteriales</taxon>
        <taxon>Flavobacteriaceae</taxon>
        <taxon>Capnocytophaga</taxon>
    </lineage>
</organism>
<reference evidence="2 3" key="1">
    <citation type="submission" date="2023-12" db="EMBL/GenBank/DDBJ databases">
        <title>Genomic sequences of Capnocytophaga and Parvimonas strains.</title>
        <authorList>
            <person name="Watt R.M."/>
            <person name="Wang M."/>
            <person name="Yang T."/>
            <person name="Tong W.M."/>
        </authorList>
    </citation>
    <scope>NUCLEOTIDE SEQUENCE [LARGE SCALE GENOMIC DNA]</scope>
    <source>
        <strain evidence="2 3">CCUG 13096</strain>
    </source>
</reference>